<name>A0A1G9QL54_9ACTN</name>
<dbReference type="Pfam" id="PF01903">
    <property type="entry name" value="CbiX"/>
    <property type="match status" value="2"/>
</dbReference>
<dbReference type="AlphaFoldDB" id="A0A1G9QL54"/>
<dbReference type="GO" id="GO:0046872">
    <property type="term" value="F:metal ion binding"/>
    <property type="evidence" value="ECO:0007669"/>
    <property type="project" value="UniProtKB-KW"/>
</dbReference>
<organism evidence="3 4">
    <name type="scientific">Streptomyces wuyuanensis</name>
    <dbReference type="NCBI Taxonomy" id="1196353"/>
    <lineage>
        <taxon>Bacteria</taxon>
        <taxon>Bacillati</taxon>
        <taxon>Actinomycetota</taxon>
        <taxon>Actinomycetes</taxon>
        <taxon>Kitasatosporales</taxon>
        <taxon>Streptomycetaceae</taxon>
        <taxon>Streptomyces</taxon>
    </lineage>
</organism>
<accession>A0A1G9QL54</accession>
<dbReference type="OrthoDB" id="9797895at2"/>
<dbReference type="GeneID" id="40828841"/>
<dbReference type="Proteomes" id="UP000199063">
    <property type="component" value="Unassembled WGS sequence"/>
</dbReference>
<proteinExistence type="predicted"/>
<dbReference type="PANTHER" id="PTHR33542:SF3">
    <property type="entry name" value="SIROHYDROCHLORIN FERROCHELATASE, CHLOROPLASTIC"/>
    <property type="match status" value="1"/>
</dbReference>
<dbReference type="Gene3D" id="3.40.50.1400">
    <property type="match status" value="2"/>
</dbReference>
<sequence length="264" mass="27408">MTSPPALLIAADGVLHDAGAEALLDFVEHLGSRHPGIPVAAGLLGTGRWPLSEAVAELAAAGADRVAAVALALVPDRRSEDDLSAALDAVRGERPGLSVSLSRALGPDPALLALLERRLDEALGGRARSPRDRADVTVLLVAPGSADPQANAEVHRAARLLWEGRGYAGVETAFVSTAAPDVPTGLDRCVRLGARRIVVLPYALFDGGPVERAVLHAEGWAEAHPDTEVRCAEVVGVADELADLVVDRYREAVVSPDPAPAGRS</sequence>
<keyword evidence="2" id="KW-0456">Lyase</keyword>
<gene>
    <name evidence="3" type="ORF">SAMN05444921_10470</name>
</gene>
<dbReference type="InterPro" id="IPR002762">
    <property type="entry name" value="CbiX-like"/>
</dbReference>
<dbReference type="GO" id="GO:0016829">
    <property type="term" value="F:lyase activity"/>
    <property type="evidence" value="ECO:0007669"/>
    <property type="project" value="UniProtKB-KW"/>
</dbReference>
<protein>
    <submittedName>
        <fullName evidence="3">Sirohydrochlorin cobaltochelatase</fullName>
    </submittedName>
</protein>
<dbReference type="STRING" id="1196353.SAMN05444921_10470"/>
<dbReference type="CDD" id="cd03414">
    <property type="entry name" value="CbiX_SirB_C"/>
    <property type="match status" value="1"/>
</dbReference>
<evidence type="ECO:0000313" key="3">
    <source>
        <dbReference type="EMBL" id="SDM11025.1"/>
    </source>
</evidence>
<dbReference type="SUPFAM" id="SSF53800">
    <property type="entry name" value="Chelatase"/>
    <property type="match status" value="1"/>
</dbReference>
<dbReference type="EMBL" id="FNHI01000004">
    <property type="protein sequence ID" value="SDM11025.1"/>
    <property type="molecule type" value="Genomic_DNA"/>
</dbReference>
<evidence type="ECO:0000313" key="4">
    <source>
        <dbReference type="Proteomes" id="UP000199063"/>
    </source>
</evidence>
<dbReference type="InterPro" id="IPR050963">
    <property type="entry name" value="Sirohydro_Cobaltochel/CbiX"/>
</dbReference>
<evidence type="ECO:0000256" key="2">
    <source>
        <dbReference type="ARBA" id="ARBA00023239"/>
    </source>
</evidence>
<reference evidence="4" key="1">
    <citation type="submission" date="2016-10" db="EMBL/GenBank/DDBJ databases">
        <authorList>
            <person name="Varghese N."/>
            <person name="Submissions S."/>
        </authorList>
    </citation>
    <scope>NUCLEOTIDE SEQUENCE [LARGE SCALE GENOMIC DNA]</scope>
    <source>
        <strain evidence="4">CGMCC 4.7042</strain>
    </source>
</reference>
<keyword evidence="1" id="KW-0479">Metal-binding</keyword>
<dbReference type="PANTHER" id="PTHR33542">
    <property type="entry name" value="SIROHYDROCHLORIN FERROCHELATASE, CHLOROPLASTIC"/>
    <property type="match status" value="1"/>
</dbReference>
<keyword evidence="4" id="KW-1185">Reference proteome</keyword>
<evidence type="ECO:0000256" key="1">
    <source>
        <dbReference type="ARBA" id="ARBA00022723"/>
    </source>
</evidence>
<dbReference type="RefSeq" id="WP_093653085.1">
    <property type="nucleotide sequence ID" value="NZ_FNHI01000004.1"/>
</dbReference>